<dbReference type="PANTHER" id="PTHR38785:SF1">
    <property type="entry name" value="HOMOLOG OF VIRK"/>
    <property type="match status" value="1"/>
</dbReference>
<sequence>MSWRPVSTATNYVRSLRRRPDWLGVRLDRRLTAVKYVMRTLCMPLMHMRHLDFIYGNADMRAYQGRDARLLERHFHRYINLTWSRRERLRSLRQHYLFTLAALPRTLFQAIYVRGHAPLGDLRMKDGSPLKIALCPPIAMGCEGELCIQLSLADDRPVYRLIMTVIDKRPTLAIGCIQGPDGENSREIVRELTRQLHGLRPKQLLLYLAYAFARYYGIERIHAVSNAAHPLRRNGRKFEADYDAFWQEQKGTPVRHGWHQLPALLGRKAEADVPSQHRAAFRRREALRTEAERLLIDALGQAPARHSAYALAQGPISPRSFNNSRPEALWIS</sequence>
<accession>A0ABW8KBG7</accession>
<organism evidence="1 2">
    <name type="scientific">Dyella koreensis</name>
    <dbReference type="NCBI Taxonomy" id="311235"/>
    <lineage>
        <taxon>Bacteria</taxon>
        <taxon>Pseudomonadati</taxon>
        <taxon>Pseudomonadota</taxon>
        <taxon>Gammaproteobacteria</taxon>
        <taxon>Lysobacterales</taxon>
        <taxon>Rhodanobacteraceae</taxon>
        <taxon>Dyella</taxon>
    </lineage>
</organism>
<dbReference type="Proteomes" id="UP001620408">
    <property type="component" value="Unassembled WGS sequence"/>
</dbReference>
<evidence type="ECO:0000313" key="1">
    <source>
        <dbReference type="EMBL" id="MFK2918784.1"/>
    </source>
</evidence>
<gene>
    <name evidence="1" type="ORF">ISS97_16045</name>
</gene>
<keyword evidence="2" id="KW-1185">Reference proteome</keyword>
<dbReference type="RefSeq" id="WP_379983600.1">
    <property type="nucleotide sequence ID" value="NZ_JADIKD010000012.1"/>
</dbReference>
<proteinExistence type="predicted"/>
<evidence type="ECO:0000313" key="2">
    <source>
        <dbReference type="Proteomes" id="UP001620408"/>
    </source>
</evidence>
<reference evidence="1 2" key="1">
    <citation type="submission" date="2020-10" db="EMBL/GenBank/DDBJ databases">
        <title>Phylogeny of dyella-like bacteria.</title>
        <authorList>
            <person name="Fu J."/>
        </authorList>
    </citation>
    <scope>NUCLEOTIDE SEQUENCE [LARGE SCALE GENOMIC DNA]</scope>
    <source>
        <strain evidence="1 2">BB4</strain>
    </source>
</reference>
<dbReference type="InterPro" id="IPR007488">
    <property type="entry name" value="DUF535"/>
</dbReference>
<protein>
    <submittedName>
        <fullName evidence="1">DUF535 family protein</fullName>
    </submittedName>
</protein>
<comment type="caution">
    <text evidence="1">The sequence shown here is derived from an EMBL/GenBank/DDBJ whole genome shotgun (WGS) entry which is preliminary data.</text>
</comment>
<name>A0ABW8KBG7_9GAMM</name>
<dbReference type="PANTHER" id="PTHR38785">
    <property type="entry name" value="HOMOLOG OF VIRK"/>
    <property type="match status" value="1"/>
</dbReference>
<dbReference type="Pfam" id="PF04393">
    <property type="entry name" value="DUF535"/>
    <property type="match status" value="1"/>
</dbReference>
<dbReference type="EMBL" id="JADIKD010000012">
    <property type="protein sequence ID" value="MFK2918784.1"/>
    <property type="molecule type" value="Genomic_DNA"/>
</dbReference>